<evidence type="ECO:0000313" key="1">
    <source>
        <dbReference type="EMBL" id="ANT40023.1"/>
    </source>
</evidence>
<gene>
    <name evidence="1" type="ORF">BMBtpLA2_63</name>
</gene>
<reference evidence="1 2" key="1">
    <citation type="submission" date="2016-05" db="EMBL/GenBank/DDBJ databases">
        <title>Undiscovered low abundance phages are ubiquitous in bacterial genomes.</title>
        <authorList>
            <person name="Dong Z."/>
            <person name="Liu H."/>
            <person name="Zheng J."/>
            <person name="Peng D."/>
        </authorList>
    </citation>
    <scope>NUCLEOTIDE SEQUENCE [LARGE SCALE GENOMIC DNA]</scope>
</reference>
<name>A0A1B1P7D0_9CAUD</name>
<keyword evidence="2" id="KW-1185">Reference proteome</keyword>
<dbReference type="EMBL" id="KX190833">
    <property type="protein sequence ID" value="ANT40023.1"/>
    <property type="molecule type" value="Genomic_DNA"/>
</dbReference>
<proteinExistence type="predicted"/>
<sequence length="137" mass="15042">MKLKVTHQFNTGLITSQLKEARKACVEAAREPFATEAKRITVDEDHVDSSRYVNSISERTDFPAANKTGRGTIKPTGDDIVNILTETSDTTKLETGTAVPYAHHIERRYNIIGRGLDNAEADMHAAGGKAVIQIFSK</sequence>
<dbReference type="Proteomes" id="UP000221937">
    <property type="component" value="Segment"/>
</dbReference>
<protein>
    <submittedName>
        <fullName evidence="1">Uncharacterized protein</fullName>
    </submittedName>
</protein>
<organism evidence="1 2">
    <name type="scientific">Bacillus phage vB_BtS_BMBtp14</name>
    <dbReference type="NCBI Taxonomy" id="1868826"/>
    <lineage>
        <taxon>Viruses</taxon>
        <taxon>Duplodnaviria</taxon>
        <taxon>Heunggongvirae</taxon>
        <taxon>Uroviricota</taxon>
        <taxon>Caudoviricetes</taxon>
        <taxon>Skryabinvirinae</taxon>
        <taxon>Bembunaquatrovirus</taxon>
        <taxon>Bembunaquatrovirus BMBtp14</taxon>
    </lineage>
</organism>
<accession>A0A1B1P7D0</accession>
<evidence type="ECO:0000313" key="2">
    <source>
        <dbReference type="Proteomes" id="UP000221937"/>
    </source>
</evidence>